<protein>
    <recommendedName>
        <fullName evidence="7">TRAP transporter large permease protein</fullName>
    </recommendedName>
</protein>
<organism evidence="9 10">
    <name type="scientific">Caenispirillum bisanense</name>
    <dbReference type="NCBI Taxonomy" id="414052"/>
    <lineage>
        <taxon>Bacteria</taxon>
        <taxon>Pseudomonadati</taxon>
        <taxon>Pseudomonadota</taxon>
        <taxon>Alphaproteobacteria</taxon>
        <taxon>Rhodospirillales</taxon>
        <taxon>Novispirillaceae</taxon>
        <taxon>Caenispirillum</taxon>
    </lineage>
</organism>
<dbReference type="InterPro" id="IPR004681">
    <property type="entry name" value="TRAP_DctM"/>
</dbReference>
<dbReference type="PIRSF" id="PIRSF006066">
    <property type="entry name" value="HI0050"/>
    <property type="match status" value="1"/>
</dbReference>
<evidence type="ECO:0000256" key="4">
    <source>
        <dbReference type="ARBA" id="ARBA00022692"/>
    </source>
</evidence>
<sequence>MSGGMIGFLGFALALGLIALGFPVAVAMAVVGVGGFWLLNGWTGAAFILGSSPFEAIFPYSLSVVPLFVMMGVFAARAGLSRSLFDMVNSFLGHVRGGLAVTAVGACALFGAICGSSLATVATMGRVAIPEMKRHGYADSLSSASIAAGGTLGVLIPPSILLVIYGILTQTSIGQLFIGAIIPGVLGAVLYGLAIVVRVRMAPHLAPPVARSTWAMRLRSIGRVWGVALLFALVIGGIYLGWFSPTEAAAVGAVGAFVLAVISRELTRQALKESVRETAALTGMIFFILIGASLFNYFLETTGLPAALIRLIEESGLGPTAVLVLIMLFYIVLGCFMDAMSMILLTVPFLAPVAAALGFDMVWFGILIVTVAEIGLITPPIGMNLFVVQATQPGLSQRVVVQGILPFILADVVRLVILASFPILALWLPSKMF</sequence>
<proteinExistence type="inferred from homology"/>
<feature type="transmembrane region" description="Helical" evidence="7">
    <location>
        <begin position="57"/>
        <end position="80"/>
    </location>
</feature>
<feature type="transmembrane region" description="Helical" evidence="7">
    <location>
        <begin position="220"/>
        <end position="242"/>
    </location>
</feature>
<comment type="function">
    <text evidence="7">Part of the tripartite ATP-independent periplasmic (TRAP) transport system.</text>
</comment>
<keyword evidence="6 7" id="KW-0472">Membrane</keyword>
<accession>A0A286GVV2</accession>
<dbReference type="NCBIfam" id="TIGR00786">
    <property type="entry name" value="dctM"/>
    <property type="match status" value="1"/>
</dbReference>
<name>A0A286GVV2_9PROT</name>
<dbReference type="OrthoDB" id="9790209at2"/>
<keyword evidence="5 7" id="KW-1133">Transmembrane helix</keyword>
<evidence type="ECO:0000256" key="5">
    <source>
        <dbReference type="ARBA" id="ARBA00022989"/>
    </source>
</evidence>
<keyword evidence="3 7" id="KW-0997">Cell inner membrane</keyword>
<comment type="similarity">
    <text evidence="7">Belongs to the TRAP transporter large permease family.</text>
</comment>
<evidence type="ECO:0000256" key="3">
    <source>
        <dbReference type="ARBA" id="ARBA00022519"/>
    </source>
</evidence>
<dbReference type="AlphaFoldDB" id="A0A286GVV2"/>
<feature type="transmembrane region" description="Helical" evidence="7">
    <location>
        <begin position="349"/>
        <end position="377"/>
    </location>
</feature>
<feature type="transmembrane region" description="Helical" evidence="7">
    <location>
        <begin position="100"/>
        <end position="125"/>
    </location>
</feature>
<evidence type="ECO:0000256" key="2">
    <source>
        <dbReference type="ARBA" id="ARBA00022475"/>
    </source>
</evidence>
<dbReference type="RefSeq" id="WP_097280756.1">
    <property type="nucleotide sequence ID" value="NZ_OCNJ01000009.1"/>
</dbReference>
<dbReference type="GO" id="GO:0005886">
    <property type="term" value="C:plasma membrane"/>
    <property type="evidence" value="ECO:0007669"/>
    <property type="project" value="UniProtKB-SubCell"/>
</dbReference>
<reference evidence="9 10" key="1">
    <citation type="submission" date="2017-09" db="EMBL/GenBank/DDBJ databases">
        <authorList>
            <person name="Ehlers B."/>
            <person name="Leendertz F.H."/>
        </authorList>
    </citation>
    <scope>NUCLEOTIDE SEQUENCE [LARGE SCALE GENOMIC DNA]</scope>
    <source>
        <strain evidence="9 10">USBA 140</strain>
    </source>
</reference>
<feature type="transmembrane region" description="Helical" evidence="7">
    <location>
        <begin position="279"/>
        <end position="299"/>
    </location>
</feature>
<dbReference type="PANTHER" id="PTHR33362">
    <property type="entry name" value="SIALIC ACID TRAP TRANSPORTER PERMEASE PROTEIN SIAT-RELATED"/>
    <property type="match status" value="1"/>
</dbReference>
<keyword evidence="2" id="KW-1003">Cell membrane</keyword>
<comment type="subunit">
    <text evidence="7">The complex comprises the extracytoplasmic solute receptor protein and the two transmembrane proteins.</text>
</comment>
<feature type="transmembrane region" description="Helical" evidence="7">
    <location>
        <begin position="404"/>
        <end position="428"/>
    </location>
</feature>
<evidence type="ECO:0000256" key="1">
    <source>
        <dbReference type="ARBA" id="ARBA00004429"/>
    </source>
</evidence>
<dbReference type="EMBL" id="OCNJ01000009">
    <property type="protein sequence ID" value="SOD99622.1"/>
    <property type="molecule type" value="Genomic_DNA"/>
</dbReference>
<dbReference type="InterPro" id="IPR010656">
    <property type="entry name" value="DctM"/>
</dbReference>
<keyword evidence="4 7" id="KW-0812">Transmembrane</keyword>
<evidence type="ECO:0000259" key="8">
    <source>
        <dbReference type="Pfam" id="PF06808"/>
    </source>
</evidence>
<feature type="transmembrane region" description="Helical" evidence="7">
    <location>
        <begin position="31"/>
        <end position="50"/>
    </location>
</feature>
<dbReference type="Proteomes" id="UP000219621">
    <property type="component" value="Unassembled WGS sequence"/>
</dbReference>
<feature type="transmembrane region" description="Helical" evidence="7">
    <location>
        <begin position="174"/>
        <end position="199"/>
    </location>
</feature>
<feature type="domain" description="TRAP C4-dicarboxylate transport system permease DctM subunit" evidence="8">
    <location>
        <begin position="12"/>
        <end position="422"/>
    </location>
</feature>
<evidence type="ECO:0000313" key="9">
    <source>
        <dbReference type="EMBL" id="SOD99622.1"/>
    </source>
</evidence>
<evidence type="ECO:0000256" key="7">
    <source>
        <dbReference type="RuleBase" id="RU369079"/>
    </source>
</evidence>
<feature type="transmembrane region" description="Helical" evidence="7">
    <location>
        <begin position="248"/>
        <end position="267"/>
    </location>
</feature>
<keyword evidence="7" id="KW-0813">Transport</keyword>
<feature type="transmembrane region" description="Helical" evidence="7">
    <location>
        <begin position="319"/>
        <end position="337"/>
    </location>
</feature>
<comment type="subcellular location">
    <subcellularLocation>
        <location evidence="1 7">Cell inner membrane</location>
        <topology evidence="1 7">Multi-pass membrane protein</topology>
    </subcellularLocation>
</comment>
<dbReference type="Pfam" id="PF06808">
    <property type="entry name" value="DctM"/>
    <property type="match status" value="1"/>
</dbReference>
<feature type="transmembrane region" description="Helical" evidence="7">
    <location>
        <begin position="146"/>
        <end position="168"/>
    </location>
</feature>
<gene>
    <name evidence="9" type="ORF">SAMN05421508_10994</name>
</gene>
<evidence type="ECO:0000256" key="6">
    <source>
        <dbReference type="ARBA" id="ARBA00023136"/>
    </source>
</evidence>
<evidence type="ECO:0000313" key="10">
    <source>
        <dbReference type="Proteomes" id="UP000219621"/>
    </source>
</evidence>
<keyword evidence="10" id="KW-1185">Reference proteome</keyword>
<dbReference type="GO" id="GO:0022857">
    <property type="term" value="F:transmembrane transporter activity"/>
    <property type="evidence" value="ECO:0007669"/>
    <property type="project" value="UniProtKB-UniRule"/>
</dbReference>
<dbReference type="PANTHER" id="PTHR33362:SF5">
    <property type="entry name" value="C4-DICARBOXYLATE TRAP TRANSPORTER LARGE PERMEASE PROTEIN DCTM"/>
    <property type="match status" value="1"/>
</dbReference>